<comment type="caution">
    <text evidence="2">The sequence shown here is derived from an EMBL/GenBank/DDBJ whole genome shotgun (WGS) entry which is preliminary data.</text>
</comment>
<name>A0A6M0H5X0_9CLOT</name>
<dbReference type="Proteomes" id="UP000481872">
    <property type="component" value="Unassembled WGS sequence"/>
</dbReference>
<sequence length="60" mass="7006">MDMMLITFMILITSIIIFLILMALKPDSKICDFEIDISVKRFKVKFNTIEKSAPSTKRKH</sequence>
<reference evidence="2 3" key="1">
    <citation type="submission" date="2020-02" db="EMBL/GenBank/DDBJ databases">
        <title>Genome assembly of a novel Clostridium senegalense strain.</title>
        <authorList>
            <person name="Gupta T.B."/>
            <person name="Jauregui R."/>
            <person name="Maclean P."/>
            <person name="Nawarathana A."/>
            <person name="Brightwell G."/>
        </authorList>
    </citation>
    <scope>NUCLEOTIDE SEQUENCE [LARGE SCALE GENOMIC DNA]</scope>
    <source>
        <strain evidence="2 3">AGRFS4</strain>
    </source>
</reference>
<keyword evidence="3" id="KW-1185">Reference proteome</keyword>
<evidence type="ECO:0000313" key="3">
    <source>
        <dbReference type="Proteomes" id="UP000481872"/>
    </source>
</evidence>
<dbReference type="EMBL" id="JAAGPU010000024">
    <property type="protein sequence ID" value="NEU05708.1"/>
    <property type="molecule type" value="Genomic_DNA"/>
</dbReference>
<keyword evidence="1" id="KW-1133">Transmembrane helix</keyword>
<accession>A0A6M0H5X0</accession>
<evidence type="ECO:0000256" key="1">
    <source>
        <dbReference type="SAM" id="Phobius"/>
    </source>
</evidence>
<feature type="transmembrane region" description="Helical" evidence="1">
    <location>
        <begin position="6"/>
        <end position="24"/>
    </location>
</feature>
<evidence type="ECO:0000313" key="2">
    <source>
        <dbReference type="EMBL" id="NEU05708.1"/>
    </source>
</evidence>
<protein>
    <submittedName>
        <fullName evidence="2">Uncharacterized protein</fullName>
    </submittedName>
</protein>
<organism evidence="2 3">
    <name type="scientific">Clostridium senegalense</name>
    <dbReference type="NCBI Taxonomy" id="1465809"/>
    <lineage>
        <taxon>Bacteria</taxon>
        <taxon>Bacillati</taxon>
        <taxon>Bacillota</taxon>
        <taxon>Clostridia</taxon>
        <taxon>Eubacteriales</taxon>
        <taxon>Clostridiaceae</taxon>
        <taxon>Clostridium</taxon>
    </lineage>
</organism>
<gene>
    <name evidence="2" type="ORF">G3M99_12790</name>
</gene>
<proteinExistence type="predicted"/>
<dbReference type="AlphaFoldDB" id="A0A6M0H5X0"/>
<keyword evidence="1" id="KW-0812">Transmembrane</keyword>
<keyword evidence="1" id="KW-0472">Membrane</keyword>